<evidence type="ECO:0000313" key="1">
    <source>
        <dbReference type="EMBL" id="KAF9335551.1"/>
    </source>
</evidence>
<evidence type="ECO:0000313" key="2">
    <source>
        <dbReference type="Proteomes" id="UP000696485"/>
    </source>
</evidence>
<dbReference type="Proteomes" id="UP000696485">
    <property type="component" value="Unassembled WGS sequence"/>
</dbReference>
<organism evidence="1 2">
    <name type="scientific">Podila minutissima</name>
    <dbReference type="NCBI Taxonomy" id="64525"/>
    <lineage>
        <taxon>Eukaryota</taxon>
        <taxon>Fungi</taxon>
        <taxon>Fungi incertae sedis</taxon>
        <taxon>Mucoromycota</taxon>
        <taxon>Mortierellomycotina</taxon>
        <taxon>Mortierellomycetes</taxon>
        <taxon>Mortierellales</taxon>
        <taxon>Mortierellaceae</taxon>
        <taxon>Podila</taxon>
    </lineage>
</organism>
<gene>
    <name evidence="1" type="ORF">BG006_011239</name>
</gene>
<protein>
    <submittedName>
        <fullName evidence="1">Uncharacterized protein</fullName>
    </submittedName>
</protein>
<proteinExistence type="predicted"/>
<dbReference type="AlphaFoldDB" id="A0A9P5SSI6"/>
<keyword evidence="2" id="KW-1185">Reference proteome</keyword>
<sequence length="193" mass="21110">MVQSIEPTEKEISRSVPGEEDIIIQLTTPAKGVKLSGYAVVLGQAEVPKMIASLIATRFYNKELTDTTAEYPPRFIRGLIMCSYPHGPDSSNAHQDPTLLGIPEHLPIFMVSGLEDPLEQSHGMNFGDDELAAPKKATVTAAIRQWAAQYVDGVVAGIESDQVHTSKTVFSRKTIVLTNGDVEKLYSAERIEK</sequence>
<dbReference type="EMBL" id="JAAAUY010000095">
    <property type="protein sequence ID" value="KAF9335551.1"/>
    <property type="molecule type" value="Genomic_DNA"/>
</dbReference>
<reference evidence="1" key="1">
    <citation type="journal article" date="2020" name="Fungal Divers.">
        <title>Resolving the Mortierellaceae phylogeny through synthesis of multi-gene phylogenetics and phylogenomics.</title>
        <authorList>
            <person name="Vandepol N."/>
            <person name="Liber J."/>
            <person name="Desiro A."/>
            <person name="Na H."/>
            <person name="Kennedy M."/>
            <person name="Barry K."/>
            <person name="Grigoriev I.V."/>
            <person name="Miller A.N."/>
            <person name="O'Donnell K."/>
            <person name="Stajich J.E."/>
            <person name="Bonito G."/>
        </authorList>
    </citation>
    <scope>NUCLEOTIDE SEQUENCE</scope>
    <source>
        <strain evidence="1">NVP1</strain>
    </source>
</reference>
<comment type="caution">
    <text evidence="1">The sequence shown here is derived from an EMBL/GenBank/DDBJ whole genome shotgun (WGS) entry which is preliminary data.</text>
</comment>
<accession>A0A9P5SSI6</accession>
<name>A0A9P5SSI6_9FUNG</name>